<evidence type="ECO:0000256" key="3">
    <source>
        <dbReference type="ARBA" id="ARBA00015522"/>
    </source>
</evidence>
<dbReference type="AlphaFoldDB" id="A0A8S9KAQ1"/>
<dbReference type="GO" id="GO:0042273">
    <property type="term" value="P:ribosomal large subunit biogenesis"/>
    <property type="evidence" value="ECO:0007669"/>
    <property type="project" value="TreeGrafter"/>
</dbReference>
<dbReference type="Gene3D" id="3.30.360.50">
    <property type="entry name" value="S-adenosylmethionine decarboxylase"/>
    <property type="match status" value="1"/>
</dbReference>
<dbReference type="EMBL" id="QGKW02000007">
    <property type="protein sequence ID" value="KAF2618812.1"/>
    <property type="molecule type" value="Genomic_DNA"/>
</dbReference>
<evidence type="ECO:0000313" key="7">
    <source>
        <dbReference type="EMBL" id="KAF2618812.1"/>
    </source>
</evidence>
<dbReference type="EMBL" id="QGKY02000190">
    <property type="protein sequence ID" value="KAF2591535.1"/>
    <property type="molecule type" value="Genomic_DNA"/>
</dbReference>
<evidence type="ECO:0000256" key="2">
    <source>
        <dbReference type="ARBA" id="ARBA00008479"/>
    </source>
</evidence>
<dbReference type="InterPro" id="IPR016067">
    <property type="entry name" value="S-AdoMet_deCO2ase_core"/>
</dbReference>
<evidence type="ECO:0000313" key="6">
    <source>
        <dbReference type="EMBL" id="KAF2591535.1"/>
    </source>
</evidence>
<dbReference type="PANTHER" id="PTHR13243:SF1">
    <property type="entry name" value="NUCLEOLAR PROTEIN 16"/>
    <property type="match status" value="1"/>
</dbReference>
<gene>
    <name evidence="7" type="ORF">F2Q68_00038180</name>
    <name evidence="6" type="ORF">F2Q70_00037914</name>
</gene>
<organism evidence="6">
    <name type="scientific">Brassica cretica</name>
    <name type="common">Mustard</name>
    <dbReference type="NCBI Taxonomy" id="69181"/>
    <lineage>
        <taxon>Eukaryota</taxon>
        <taxon>Viridiplantae</taxon>
        <taxon>Streptophyta</taxon>
        <taxon>Embryophyta</taxon>
        <taxon>Tracheophyta</taxon>
        <taxon>Spermatophyta</taxon>
        <taxon>Magnoliopsida</taxon>
        <taxon>eudicotyledons</taxon>
        <taxon>Gunneridae</taxon>
        <taxon>Pentapetalae</taxon>
        <taxon>rosids</taxon>
        <taxon>malvids</taxon>
        <taxon>Brassicales</taxon>
        <taxon>Brassicaceae</taxon>
        <taxon>Brassiceae</taxon>
        <taxon>Brassica</taxon>
    </lineage>
</organism>
<dbReference type="GO" id="GO:0004014">
    <property type="term" value="F:adenosylmethionine decarboxylase activity"/>
    <property type="evidence" value="ECO:0007669"/>
    <property type="project" value="InterPro"/>
</dbReference>
<dbReference type="GO" id="GO:0008295">
    <property type="term" value="P:spermidine biosynthetic process"/>
    <property type="evidence" value="ECO:0007669"/>
    <property type="project" value="InterPro"/>
</dbReference>
<dbReference type="SUPFAM" id="SSF56276">
    <property type="entry name" value="S-adenosylmethionine decarboxylase"/>
    <property type="match status" value="1"/>
</dbReference>
<evidence type="ECO:0000256" key="1">
    <source>
        <dbReference type="ARBA" id="ARBA00004604"/>
    </source>
</evidence>
<reference evidence="6" key="1">
    <citation type="submission" date="2019-12" db="EMBL/GenBank/DDBJ databases">
        <title>Genome sequencing and annotation of Brassica cretica.</title>
        <authorList>
            <person name="Studholme D.J."/>
            <person name="Sarris P.F."/>
        </authorList>
    </citation>
    <scope>NUCLEOTIDE SEQUENCE</scope>
    <source>
        <strain evidence="7">PFS-001/15</strain>
        <strain evidence="6">PFS-102/07</strain>
        <tissue evidence="6">Leaf</tissue>
    </source>
</reference>
<keyword evidence="4" id="KW-0539">Nucleus</keyword>
<comment type="subcellular location">
    <subcellularLocation>
        <location evidence="1">Nucleus</location>
        <location evidence="1">Nucleolus</location>
    </subcellularLocation>
</comment>
<comment type="similarity">
    <text evidence="2">Belongs to the NOP16 family.</text>
</comment>
<dbReference type="Pfam" id="PF09420">
    <property type="entry name" value="Nop16"/>
    <property type="match status" value="1"/>
</dbReference>
<accession>A0A8S9KAQ1</accession>
<evidence type="ECO:0000256" key="5">
    <source>
        <dbReference type="SAM" id="MobiDB-lite"/>
    </source>
</evidence>
<name>A0A8S9KAQ1_BRACR</name>
<feature type="region of interest" description="Disordered" evidence="5">
    <location>
        <begin position="522"/>
        <end position="573"/>
    </location>
</feature>
<dbReference type="Proteomes" id="UP000712281">
    <property type="component" value="Unassembled WGS sequence"/>
</dbReference>
<comment type="caution">
    <text evidence="6">The sequence shown here is derived from an EMBL/GenBank/DDBJ whole genome shotgun (WGS) entry which is preliminary data.</text>
</comment>
<evidence type="ECO:0000256" key="4">
    <source>
        <dbReference type="ARBA" id="ARBA00023242"/>
    </source>
</evidence>
<feature type="compositionally biased region" description="Basic and acidic residues" evidence="5">
    <location>
        <begin position="539"/>
        <end position="570"/>
    </location>
</feature>
<dbReference type="InterPro" id="IPR019002">
    <property type="entry name" value="Ribosome_biogenesis_Nop16"/>
</dbReference>
<dbReference type="PANTHER" id="PTHR13243">
    <property type="entry name" value="HSPC111 PROTEIN-RELATED"/>
    <property type="match status" value="1"/>
</dbReference>
<sequence>MAVVNSKVLSFILKSFAIWSFCRRIIFKAATENRDLSSVSNDGHHLLSRLFRLKSIGPQTKRRDTVKPTRSWQRAVTDSVPLLRNHCNKFDRNKILFGIAASRFRLCSCSAKILQSPPPRLEFNHSPNSARDLISASYDLLLLAVIIFSAQNLSTGFKLYQQSQLDEILTPATCEIASSLSNDHSDSYVSLSPASLSTLTKSSSRLATSPSSSFSYRLCFCFSSLARSDADDLIPAYSFKDDISALKFDLRISSSSGDQICLFGPTKIFFKKVQKPNGDRSPTKNRVVSFADRSQRHVNDDIITITLGTLRRKRYQSASLRSYSTPQTLVFADDVEPTSEANDLVSSIRKETRQRTSDSLVLISQTSYMPTAAVTATRGSARRLHRLTPPFHLHMDRNNTEKTFSRFTLHPWQLAPVVQNTVFTDRLRNHPGVRSLIGIRKLARSRRKYKNSRAKVRVALPKKNPNIFKPAFNSPPKLRALMADDVPEWDDQASVIQNYKSFGVLSNPNLPGIRSRTDHMIQDDSLNVPPPPEPPTDDPIAKEFEPIDSGSELKEDDLKTTLGKERKDGKSASLQPLTTMQLTHIRRLVEKHGDDISSMYRDRKLNSMQPSVATLQKLCTRYLMYKDKNPVLVPC</sequence>
<dbReference type="GO" id="GO:0005730">
    <property type="term" value="C:nucleolus"/>
    <property type="evidence" value="ECO:0007669"/>
    <property type="project" value="UniProtKB-SubCell"/>
</dbReference>
<proteinExistence type="inferred from homology"/>
<protein>
    <recommendedName>
        <fullName evidence="3">Nucleolar protein 16</fullName>
    </recommendedName>
</protein>